<dbReference type="EMBL" id="MTHB01000256">
    <property type="protein sequence ID" value="OXC73216.1"/>
    <property type="molecule type" value="Genomic_DNA"/>
</dbReference>
<dbReference type="AlphaFoldDB" id="A0A226WPU9"/>
<sequence>MCHELPRCSISHNHPSVSRCGVAEAGVVTQVVDGEISAAPEPAMQQFAAATTD</sequence>
<name>A0A226WPU9_CABSO</name>
<accession>A0A226WPU9</accession>
<dbReference type="Proteomes" id="UP000214720">
    <property type="component" value="Unassembled WGS sequence"/>
</dbReference>
<evidence type="ECO:0000313" key="1">
    <source>
        <dbReference type="EMBL" id="OXC73216.1"/>
    </source>
</evidence>
<comment type="caution">
    <text evidence="1">The sequence shown here is derived from an EMBL/GenBank/DDBJ whole genome shotgun (WGS) entry which is preliminary data.</text>
</comment>
<protein>
    <submittedName>
        <fullName evidence="1">Uncharacterized protein</fullName>
    </submittedName>
</protein>
<organism evidence="1 2">
    <name type="scientific">Caballeronia sordidicola</name>
    <name type="common">Burkholderia sordidicola</name>
    <dbReference type="NCBI Taxonomy" id="196367"/>
    <lineage>
        <taxon>Bacteria</taxon>
        <taxon>Pseudomonadati</taxon>
        <taxon>Pseudomonadota</taxon>
        <taxon>Betaproteobacteria</taxon>
        <taxon>Burkholderiales</taxon>
        <taxon>Burkholderiaceae</taxon>
        <taxon>Caballeronia</taxon>
    </lineage>
</organism>
<proteinExistence type="predicted"/>
<reference evidence="2" key="1">
    <citation type="submission" date="2017-01" db="EMBL/GenBank/DDBJ databases">
        <title>Genome Analysis of Deinococcus marmoris KOPRI26562.</title>
        <authorList>
            <person name="Kim J.H."/>
            <person name="Oh H.-M."/>
        </authorList>
    </citation>
    <scope>NUCLEOTIDE SEQUENCE [LARGE SCALE GENOMIC DNA]</scope>
    <source>
        <strain evidence="2">PAMC 26633</strain>
    </source>
</reference>
<evidence type="ECO:0000313" key="2">
    <source>
        <dbReference type="Proteomes" id="UP000214720"/>
    </source>
</evidence>
<gene>
    <name evidence="1" type="ORF">BSU04_38385</name>
</gene>